<feature type="chain" id="PRO_5032973679" description="Peptidase C-terminal archaeal/bacterial domain-containing protein" evidence="1">
    <location>
        <begin position="23"/>
        <end position="233"/>
    </location>
</feature>
<comment type="caution">
    <text evidence="2">The sequence shown here is derived from an EMBL/GenBank/DDBJ whole genome shotgun (WGS) entry which is preliminary data.</text>
</comment>
<dbReference type="Proteomes" id="UP000031549">
    <property type="component" value="Unassembled WGS sequence"/>
</dbReference>
<feature type="signal peptide" evidence="1">
    <location>
        <begin position="1"/>
        <end position="22"/>
    </location>
</feature>
<evidence type="ECO:0008006" key="4">
    <source>
        <dbReference type="Google" id="ProtNLM"/>
    </source>
</evidence>
<dbReference type="Gene3D" id="2.60.120.380">
    <property type="match status" value="1"/>
</dbReference>
<evidence type="ECO:0000313" key="2">
    <source>
        <dbReference type="EMBL" id="NEU75813.1"/>
    </source>
</evidence>
<keyword evidence="3" id="KW-1185">Reference proteome</keyword>
<keyword evidence="1" id="KW-0732">Signal</keyword>
<dbReference type="AlphaFoldDB" id="A0A846HFB9"/>
<proteinExistence type="predicted"/>
<protein>
    <recommendedName>
        <fullName evidence="4">Peptidase C-terminal archaeal/bacterial domain-containing protein</fullName>
    </recommendedName>
</protein>
<evidence type="ECO:0000256" key="1">
    <source>
        <dbReference type="SAM" id="SignalP"/>
    </source>
</evidence>
<organism evidence="2 3">
    <name type="scientific">Hassallia byssoidea VB512170</name>
    <dbReference type="NCBI Taxonomy" id="1304833"/>
    <lineage>
        <taxon>Bacteria</taxon>
        <taxon>Bacillati</taxon>
        <taxon>Cyanobacteriota</taxon>
        <taxon>Cyanophyceae</taxon>
        <taxon>Nostocales</taxon>
        <taxon>Tolypothrichaceae</taxon>
        <taxon>Hassallia</taxon>
    </lineage>
</organism>
<evidence type="ECO:0000313" key="3">
    <source>
        <dbReference type="Proteomes" id="UP000031549"/>
    </source>
</evidence>
<sequence>MKNFAWKTVIFALVLLPTQVKAVSFTQTKEAGETLTTAQVIPSGSLSLESISGTISQTNPANLFQIYLTGGKTFSATTKINPGSLADPQLFLFDSNGKGIYANDDESPNTKQATLPKGEFSPSNPGIYYLGISGFDYDPVGSKGKIFSDFPDVPFQTVLKPSGIGDGFQLEEFDGLILDSGSYTITLTGVQTASAKAIPEASSGLGLLAFGVLSTGAIASRRRQRGRTINGIS</sequence>
<dbReference type="NCBIfam" id="NF038127">
    <property type="entry name" value="FDP_fam"/>
    <property type="match status" value="1"/>
</dbReference>
<name>A0A846HFB9_9CYAN</name>
<dbReference type="EMBL" id="JTCM02000083">
    <property type="protein sequence ID" value="NEU75813.1"/>
    <property type="molecule type" value="Genomic_DNA"/>
</dbReference>
<dbReference type="RefSeq" id="WP_039747966.1">
    <property type="nucleotide sequence ID" value="NZ_JTCM02000083.1"/>
</dbReference>
<reference evidence="2 3" key="1">
    <citation type="journal article" date="2015" name="Genome Announc.">
        <title>Draft Genome Sequence of Cyanobacterium Hassallia byssoidea Strain VB512170, Isolated from Monuments in India.</title>
        <authorList>
            <person name="Singh D."/>
            <person name="Chandrababunaidu M.M."/>
            <person name="Panda A."/>
            <person name="Sen D."/>
            <person name="Bhattacharyya S."/>
            <person name="Adhikary S.P."/>
            <person name="Tripathy S."/>
        </authorList>
    </citation>
    <scope>NUCLEOTIDE SEQUENCE [LARGE SCALE GENOMIC DNA]</scope>
    <source>
        <strain evidence="2 3">VB512170</strain>
    </source>
</reference>
<gene>
    <name evidence="2" type="ORF">PI95_025460</name>
</gene>
<accession>A0A846HFB9</accession>